<dbReference type="OrthoDB" id="330925at2"/>
<comment type="caution">
    <text evidence="2">The sequence shown here is derived from an EMBL/GenBank/DDBJ whole genome shotgun (WGS) entry which is preliminary data.</text>
</comment>
<accession>A0A255Y868</accession>
<name>A0A255Y868_9SPHN</name>
<evidence type="ECO:0000313" key="3">
    <source>
        <dbReference type="Proteomes" id="UP000216991"/>
    </source>
</evidence>
<keyword evidence="3" id="KW-1185">Reference proteome</keyword>
<dbReference type="EMBL" id="NOXT01000122">
    <property type="protein sequence ID" value="OYQ25323.1"/>
    <property type="molecule type" value="Genomic_DNA"/>
</dbReference>
<sequence length="140" mass="14994">MNAAQQRGWMKFTALGIGLFGPLFSLGTVPALAEPARWSLDLLAWPLDGAQDYAADTTRFLTAITGGFLLGWGVMVWGLATRLHPLAPEPVRRIILAGLLAWFMLDSAGSIASGHAANAGFNIIVLLILVGPLWWPAREG</sequence>
<reference evidence="2 3" key="1">
    <citation type="submission" date="2017-07" db="EMBL/GenBank/DDBJ databases">
        <title>Sandarakinorhabdus cyanobacteriorum sp. nov., a novel bacterium isolated from cyanobacterial aggregates in a eutrophic lake.</title>
        <authorList>
            <person name="Cai H."/>
        </authorList>
    </citation>
    <scope>NUCLEOTIDE SEQUENCE [LARGE SCALE GENOMIC DNA]</scope>
    <source>
        <strain evidence="2 3">TH057</strain>
    </source>
</reference>
<keyword evidence="1" id="KW-0472">Membrane</keyword>
<organism evidence="2 3">
    <name type="scientific">Sandarakinorhabdus cyanobacteriorum</name>
    <dbReference type="NCBI Taxonomy" id="1981098"/>
    <lineage>
        <taxon>Bacteria</taxon>
        <taxon>Pseudomonadati</taxon>
        <taxon>Pseudomonadota</taxon>
        <taxon>Alphaproteobacteria</taxon>
        <taxon>Sphingomonadales</taxon>
        <taxon>Sphingosinicellaceae</taxon>
        <taxon>Sandarakinorhabdus</taxon>
    </lineage>
</organism>
<dbReference type="RefSeq" id="WP_094474749.1">
    <property type="nucleotide sequence ID" value="NZ_NOXT01000122.1"/>
</dbReference>
<feature type="transmembrane region" description="Helical" evidence="1">
    <location>
        <begin position="119"/>
        <end position="137"/>
    </location>
</feature>
<gene>
    <name evidence="2" type="ORF">CHU93_13790</name>
</gene>
<dbReference type="AlphaFoldDB" id="A0A255Y868"/>
<dbReference type="Proteomes" id="UP000216991">
    <property type="component" value="Unassembled WGS sequence"/>
</dbReference>
<keyword evidence="1" id="KW-1133">Transmembrane helix</keyword>
<protein>
    <submittedName>
        <fullName evidence="2">Uncharacterized protein</fullName>
    </submittedName>
</protein>
<keyword evidence="1" id="KW-0812">Transmembrane</keyword>
<proteinExistence type="predicted"/>
<feature type="transmembrane region" description="Helical" evidence="1">
    <location>
        <begin position="91"/>
        <end position="113"/>
    </location>
</feature>
<evidence type="ECO:0000313" key="2">
    <source>
        <dbReference type="EMBL" id="OYQ25323.1"/>
    </source>
</evidence>
<feature type="transmembrane region" description="Helical" evidence="1">
    <location>
        <begin position="57"/>
        <end position="79"/>
    </location>
</feature>
<evidence type="ECO:0000256" key="1">
    <source>
        <dbReference type="SAM" id="Phobius"/>
    </source>
</evidence>